<evidence type="ECO:0000256" key="1">
    <source>
        <dbReference type="ARBA" id="ARBA00022737"/>
    </source>
</evidence>
<evidence type="ECO:0000313" key="6">
    <source>
        <dbReference type="Proteomes" id="UP001149090"/>
    </source>
</evidence>
<dbReference type="Proteomes" id="UP001149090">
    <property type="component" value="Unassembled WGS sequence"/>
</dbReference>
<keyword evidence="5" id="KW-0675">Receptor</keyword>
<sequence>MKQNKLFFILIFLSLSITIFNSKTYQITEKQKAKTNFHKIECIPKDFNQKNYQEKCGKEISVSKNLILIGFPEASIGNNKNQGKVYVYRKEGSNWNKEATLIASDGIANGYFGSSCSILEDDILLVQTKGINSNQNSNQNSNLNSNQNSNQNSNLNSNQNSVYLFKFNGKNWIESKIPFSNLQNYLNFHEQVTPDNVTIINCTTLFSSFECYWYNVSQDNITYKINYNGDWNIIQNPEVQDNTLYQIFDSSNYPNISGNENYTIQIIACDAEDQCGNSTNEVNLTTRIDSVKNLSAITLSSTSIDISWNYPNVPIIEGVPKLDHYAISYSLNMEEEVGDATINNSSTSYNLSNLNSGSNYSISIWACQTSECQGDSKGEVSTISNTTIFGQVNLSCSISDSFTIICSWDEPNGTLSPSFYNFSYQSQNGEDIGSLNLTITNETITANYSNEEYYIYVSACDINGICGDVSNTTVNTLIFGQVNNLNCSISDSFTIICLWDEPNGTLIPSSYNFTYQSQNGEDIGSLNLTITNETITANYSNEEYYIYVSACDINGICGDISNTTVNTLIFEQVNNLSCSISDSFTIICLWDEPNGTLSPSSYNFTYQSQNGEDIGSLNLTITNETITANYSDQEYYIYVSACDINGICGDISNKIVNTTIFGQVNNLNCSISDSFTIICSWNEPNGTLIPSFYNFTYQSQNGEDIGSFNLTITNETITANYSDQEYYIYVSACDINGICGNVSNTTINTTIFGEVNLSCSISDSFTIICLWDKPNGTLIPSFYNFTYQSQNGEDIGSLNLTITNETITANYSDQEYYIYVSACDINGICGNVSNTTVTTTIFGEVNLSCSISDSFTIICLWDEPNGTLIPSFYNFTYQSQNGEDIGSFNLTITNETITANYSNEEYYIYVSACDINGICGNVSNTTVTTTIFGQVNNLNCSISDSFTISCSWDKPNGTLIPSFYNFSYQSQNGEDNGSFNLTSTNETITANYSNEEYYIYVSACDINGICGNVSNTTVTTTIFEQVNLSCSISDSFTISCSWDKPNGTLIPSFYSFSYQSQNGEDNGSFNLTSTNETITANYSNEEYQINVSACDINGICGDISTKIVTTSIFGPVNLSCSISDSFTISCSWDKPDGTLIPSFYSFSYQSQNGEDNGSFNLTSTNETITANYSNEEYQINVSACDINNHCGDISTKIVTTTIFEKVNNLNCSISDSFTIICSWDKPNGTLIPSFYNFTYQSQNGEDNGSLNFTLPNGNTTAIYSNEEYYIYVSACDINGICGNVSNTTVTTTIFEQVNNLNCSISDSFTIICSWDEPNGTLIPSFYNFSYQSQNGEDNGSLNFTLTNGNTTANYSNEEYYIYVSACDINGICGNVSNTTITTTIFEKVNNLNCSISDSFTIICLWDKPNGTLIPSFYNFTYQSQNGEDNGSLNFTLPNGNTTANYSNEEYYIYVSACDINGICGNISNTTITTTIFEKVNHLNCPISDSFTIICSWDKPNGTLIPSFYNFTYQSQNGEDNGSFNLTSTSETITANYSNEEYQINVSACDINGICGDISTTTATTSIFGPVNNLNCSISDSFTIICSWDEPDGTLSPSFYNFTYQSQNGEDNGVFILASTITNETITANYSNEEYYIYVSACDINGICGDISTKMINTTIFEKVNNLSCSISDSFTISCSWNKPNGTLSPSFYNFSYQSQNGEDNGSFNLISTITNETITANYSNEEYQINVSACDINNKCGDVSNIIITTSIFGQVNLSCSISDSFTIICLWDKPNGTLIPSFYNFTYQSQNGEDNGSFNLISTITNETITANYSNEEYYIYVSACDINNKCGDVSNVVVNTTIFEQVNHLNCSISDSFTIICSWDKPNGTLSPSFYNFTYQSQNGEDIGSFNFTLPNGNTTAIYSNEEYYIYVSACDINGICGNVSNITINTTIFEKVNHLNCSISDSFTIICLWDKPNGTLIPSFYNFSYQSQNGEDIGSFNLAITNETITANYSNEEYYIYVSACDINGICGDVSTKMITTTIFEKVNNLSCSISDSFTISCSWDEPNGTLIPSFYNFTYQSQNGEDIGSFNLAITNETITANYSNEEYYIYVSACDINGICGDISNITINTLIFEKVNNLSCSISDSFTIICLWDKPNGTLIPSFYNFSYQSQNGEDNGSFNLAITNETITANYSNEEYYINVSACDINGICGDISNITINTLIFEKVNNLSCSISDSFTISCSWDEPNGTLIPSFYNFSYQSQNGEDNGSFNLAITNETITANHSNEEYYINVSACDINGICGDISNTTIDTLIFGPVNNLSCSVADIYEIICSWDKPNGTLSPSFYNFTYQSQNNQDLNSINLTSTNEKITANLANEEYYINVSACDMHYQCGNPAETLIWTQNEPSTSNSKTVIITISVIVPVFIISLIVVIVLLQKRKRKRNDEKELIEELLNNTDDDLLNDSDDLDESIKSDF</sequence>
<dbReference type="SMART" id="SM00060">
    <property type="entry name" value="FN3"/>
    <property type="match status" value="9"/>
</dbReference>
<feature type="domain" description="Fibronectin type-III" evidence="4">
    <location>
        <begin position="290"/>
        <end position="392"/>
    </location>
</feature>
<protein>
    <submittedName>
        <fullName evidence="5">Interleukin-11 receptor subunit alpha</fullName>
    </submittedName>
</protein>
<dbReference type="InterPro" id="IPR013783">
    <property type="entry name" value="Ig-like_fold"/>
</dbReference>
<feature type="domain" description="Fibronectin type-III" evidence="4">
    <location>
        <begin position="1114"/>
        <end position="1204"/>
    </location>
</feature>
<dbReference type="InterPro" id="IPR003961">
    <property type="entry name" value="FN3_dom"/>
</dbReference>
<dbReference type="Pfam" id="PF00041">
    <property type="entry name" value="fn3"/>
    <property type="match status" value="1"/>
</dbReference>
<comment type="caution">
    <text evidence="5">The sequence shown here is derived from an EMBL/GenBank/DDBJ whole genome shotgun (WGS) entry which is preliminary data.</text>
</comment>
<keyword evidence="3" id="KW-0732">Signal</keyword>
<reference evidence="5" key="1">
    <citation type="submission" date="2022-10" db="EMBL/GenBank/DDBJ databases">
        <title>Novel sulphate-reducing endosymbionts in the free-living metamonad Anaeramoeba.</title>
        <authorList>
            <person name="Jerlstrom-Hultqvist J."/>
            <person name="Cepicka I."/>
            <person name="Gallot-Lavallee L."/>
            <person name="Salas-Leiva D."/>
            <person name="Curtis B.A."/>
            <person name="Zahonova K."/>
            <person name="Pipaliya S."/>
            <person name="Dacks J."/>
            <person name="Roger A.J."/>
        </authorList>
    </citation>
    <scope>NUCLEOTIDE SEQUENCE</scope>
    <source>
        <strain evidence="5">BMAN</strain>
    </source>
</reference>
<dbReference type="PROSITE" id="PS50853">
    <property type="entry name" value="FN3"/>
    <property type="match status" value="5"/>
</dbReference>
<feature type="domain" description="Fibronectin type-III" evidence="4">
    <location>
        <begin position="2302"/>
        <end position="2393"/>
    </location>
</feature>
<dbReference type="EMBL" id="JAPDFW010000066">
    <property type="protein sequence ID" value="KAJ5075279.1"/>
    <property type="molecule type" value="Genomic_DNA"/>
</dbReference>
<gene>
    <name evidence="5" type="ORF">M0811_07632</name>
</gene>
<dbReference type="OMA" id="ASFYEIQ"/>
<dbReference type="PANTHER" id="PTHR46708:SF2">
    <property type="entry name" value="FIBRONECTIN TYPE-III DOMAIN-CONTAINING PROTEIN"/>
    <property type="match status" value="1"/>
</dbReference>
<feature type="chain" id="PRO_5040377497" evidence="3">
    <location>
        <begin position="23"/>
        <end position="2462"/>
    </location>
</feature>
<dbReference type="InterPro" id="IPR036116">
    <property type="entry name" value="FN3_sf"/>
</dbReference>
<dbReference type="Gene3D" id="2.60.40.10">
    <property type="entry name" value="Immunoglobulins"/>
    <property type="match status" value="3"/>
</dbReference>
<feature type="domain" description="Fibronectin type-III" evidence="4">
    <location>
        <begin position="1569"/>
        <end position="1662"/>
    </location>
</feature>
<proteinExistence type="predicted"/>
<keyword evidence="2" id="KW-1133">Transmembrane helix</keyword>
<evidence type="ECO:0000256" key="3">
    <source>
        <dbReference type="SAM" id="SignalP"/>
    </source>
</evidence>
<dbReference type="SUPFAM" id="SSF49265">
    <property type="entry name" value="Fibronectin type III"/>
    <property type="match status" value="12"/>
</dbReference>
<feature type="signal peptide" evidence="3">
    <location>
        <begin position="1"/>
        <end position="22"/>
    </location>
</feature>
<organism evidence="5 6">
    <name type="scientific">Anaeramoeba ignava</name>
    <name type="common">Anaerobic marine amoeba</name>
    <dbReference type="NCBI Taxonomy" id="1746090"/>
    <lineage>
        <taxon>Eukaryota</taxon>
        <taxon>Metamonada</taxon>
        <taxon>Anaeramoebidae</taxon>
        <taxon>Anaeramoeba</taxon>
    </lineage>
</organism>
<dbReference type="InterPro" id="IPR050991">
    <property type="entry name" value="ECM_Regulatory_Proteins"/>
</dbReference>
<accession>A0A9Q0RCM6</accession>
<dbReference type="CDD" id="cd00063">
    <property type="entry name" value="FN3"/>
    <property type="match status" value="1"/>
</dbReference>
<feature type="domain" description="Fibronectin type-III" evidence="4">
    <location>
        <begin position="934"/>
        <end position="1024"/>
    </location>
</feature>
<keyword evidence="2" id="KW-0472">Membrane</keyword>
<name>A0A9Q0RCM6_ANAIG</name>
<dbReference type="PANTHER" id="PTHR46708">
    <property type="entry name" value="TENASCIN"/>
    <property type="match status" value="1"/>
</dbReference>
<evidence type="ECO:0000256" key="2">
    <source>
        <dbReference type="SAM" id="Phobius"/>
    </source>
</evidence>
<feature type="transmembrane region" description="Helical" evidence="2">
    <location>
        <begin position="2400"/>
        <end position="2422"/>
    </location>
</feature>
<evidence type="ECO:0000259" key="4">
    <source>
        <dbReference type="PROSITE" id="PS50853"/>
    </source>
</evidence>
<dbReference type="OrthoDB" id="5984158at2759"/>
<keyword evidence="2" id="KW-0812">Transmembrane</keyword>
<keyword evidence="6" id="KW-1185">Reference proteome</keyword>
<evidence type="ECO:0000313" key="5">
    <source>
        <dbReference type="EMBL" id="KAJ5075279.1"/>
    </source>
</evidence>
<keyword evidence="1" id="KW-0677">Repeat</keyword>